<evidence type="ECO:0000256" key="3">
    <source>
        <dbReference type="ARBA" id="ARBA00022741"/>
    </source>
</evidence>
<dbReference type="Pfam" id="PF13350">
    <property type="entry name" value="Y_phosphatase3"/>
    <property type="match status" value="1"/>
</dbReference>
<dbReference type="AlphaFoldDB" id="A0A9D9DEV4"/>
<accession>A0A9D9DEV4</accession>
<dbReference type="InterPro" id="IPR015797">
    <property type="entry name" value="NUDIX_hydrolase-like_dom_sf"/>
</dbReference>
<dbReference type="PROSITE" id="PS51462">
    <property type="entry name" value="NUDIX"/>
    <property type="match status" value="1"/>
</dbReference>
<dbReference type="GO" id="GO:0004721">
    <property type="term" value="F:phosphoprotein phosphatase activity"/>
    <property type="evidence" value="ECO:0007669"/>
    <property type="project" value="InterPro"/>
</dbReference>
<dbReference type="CDD" id="cd03428">
    <property type="entry name" value="NUDIX_Ap4A_Nudt2"/>
    <property type="match status" value="1"/>
</dbReference>
<dbReference type="PANTHER" id="PTHR21340">
    <property type="entry name" value="DIADENOSINE 5,5-P1,P4-TETRAPHOSPHATE PYROPHOSPHOHYDROLASE MUTT"/>
    <property type="match status" value="1"/>
</dbReference>
<gene>
    <name evidence="8" type="ORF">IAC61_03815</name>
</gene>
<evidence type="ECO:0000256" key="1">
    <source>
        <dbReference type="ARBA" id="ARBA00005582"/>
    </source>
</evidence>
<keyword evidence="4" id="KW-0378">Hydrolase</keyword>
<dbReference type="PANTHER" id="PTHR21340:SF0">
    <property type="entry name" value="BIS(5'-NUCLEOSYL)-TETRAPHOSPHATASE [ASYMMETRICAL]"/>
    <property type="match status" value="1"/>
</dbReference>
<evidence type="ECO:0000259" key="7">
    <source>
        <dbReference type="PROSITE" id="PS51462"/>
    </source>
</evidence>
<comment type="caution">
    <text evidence="8">The sequence shown here is derived from an EMBL/GenBank/DDBJ whole genome shotgun (WGS) entry which is preliminary data.</text>
</comment>
<feature type="domain" description="Nudix hydrolase" evidence="7">
    <location>
        <begin position="226"/>
        <end position="351"/>
    </location>
</feature>
<dbReference type="Pfam" id="PF00293">
    <property type="entry name" value="NUDIX"/>
    <property type="match status" value="1"/>
</dbReference>
<proteinExistence type="inferred from homology"/>
<evidence type="ECO:0000256" key="2">
    <source>
        <dbReference type="ARBA" id="ARBA00018911"/>
    </source>
</evidence>
<dbReference type="GO" id="GO:0006167">
    <property type="term" value="P:AMP biosynthetic process"/>
    <property type="evidence" value="ECO:0007669"/>
    <property type="project" value="TreeGrafter"/>
</dbReference>
<dbReference type="Gene3D" id="3.90.190.10">
    <property type="entry name" value="Protein tyrosine phosphatase superfamily"/>
    <property type="match status" value="1"/>
</dbReference>
<dbReference type="SUPFAM" id="SSF52799">
    <property type="entry name" value="(Phosphotyrosine protein) phosphatases II"/>
    <property type="match status" value="1"/>
</dbReference>
<dbReference type="GO" id="GO:0000166">
    <property type="term" value="F:nucleotide binding"/>
    <property type="evidence" value="ECO:0007669"/>
    <property type="project" value="UniProtKB-KW"/>
</dbReference>
<dbReference type="InterPro" id="IPR000086">
    <property type="entry name" value="NUDIX_hydrolase_dom"/>
</dbReference>
<dbReference type="PROSITE" id="PS50056">
    <property type="entry name" value="TYR_PHOSPHATASE_2"/>
    <property type="match status" value="1"/>
</dbReference>
<protein>
    <recommendedName>
        <fullName evidence="2">Bis(5'-nucleosyl)-tetraphosphatase [asymmetrical]</fullName>
    </recommendedName>
    <alternativeName>
        <fullName evidence="5">Diadenosine 5',5'''-P1,P4-tetraphosphate asymmetrical hydrolase</fullName>
    </alternativeName>
</protein>
<dbReference type="PROSITE" id="PS00383">
    <property type="entry name" value="TYR_PHOSPHATASE_1"/>
    <property type="match status" value="1"/>
</dbReference>
<dbReference type="SUPFAM" id="SSF55811">
    <property type="entry name" value="Nudix"/>
    <property type="match status" value="1"/>
</dbReference>
<reference evidence="8" key="1">
    <citation type="submission" date="2020-10" db="EMBL/GenBank/DDBJ databases">
        <authorList>
            <person name="Gilroy R."/>
        </authorList>
    </citation>
    <scope>NUCLEOTIDE SEQUENCE</scope>
    <source>
        <strain evidence="8">17113</strain>
    </source>
</reference>
<dbReference type="Gene3D" id="3.90.79.10">
    <property type="entry name" value="Nucleoside Triphosphate Pyrophosphohydrolase"/>
    <property type="match status" value="1"/>
</dbReference>
<evidence type="ECO:0000313" key="9">
    <source>
        <dbReference type="Proteomes" id="UP000823634"/>
    </source>
</evidence>
<evidence type="ECO:0000256" key="5">
    <source>
        <dbReference type="ARBA" id="ARBA00032644"/>
    </source>
</evidence>
<dbReference type="GO" id="GO:0004081">
    <property type="term" value="F:bis(5'-nucleosyl)-tetraphosphatase (asymmetrical) activity"/>
    <property type="evidence" value="ECO:0007669"/>
    <property type="project" value="TreeGrafter"/>
</dbReference>
<comment type="similarity">
    <text evidence="1">Belongs to the Nudix hydrolase family.</text>
</comment>
<dbReference type="EMBL" id="JADINA010000024">
    <property type="protein sequence ID" value="MBO8426429.1"/>
    <property type="molecule type" value="Genomic_DNA"/>
</dbReference>
<dbReference type="InterPro" id="IPR000387">
    <property type="entry name" value="Tyr_Pase_dom"/>
</dbReference>
<dbReference type="InterPro" id="IPR016130">
    <property type="entry name" value="Tyr_Pase_AS"/>
</dbReference>
<organism evidence="8 9">
    <name type="scientific">Candidatus Alloenteromonas pullistercoris</name>
    <dbReference type="NCBI Taxonomy" id="2840785"/>
    <lineage>
        <taxon>Bacteria</taxon>
        <taxon>Bacillati</taxon>
        <taxon>Bacillota</taxon>
        <taxon>Bacillota incertae sedis</taxon>
        <taxon>Candidatus Alloenteromonas</taxon>
    </lineage>
</organism>
<feature type="domain" description="Tyrosine specific protein phosphatases" evidence="6">
    <location>
        <begin position="97"/>
        <end position="152"/>
    </location>
</feature>
<evidence type="ECO:0000259" key="6">
    <source>
        <dbReference type="PROSITE" id="PS50056"/>
    </source>
</evidence>
<name>A0A9D9DEV4_9FIRM</name>
<evidence type="ECO:0000256" key="4">
    <source>
        <dbReference type="ARBA" id="ARBA00022801"/>
    </source>
</evidence>
<dbReference type="InterPro" id="IPR051325">
    <property type="entry name" value="Nudix_hydrolase_domain"/>
</dbReference>
<keyword evidence="3" id="KW-0547">Nucleotide-binding</keyword>
<dbReference type="GO" id="GO:0006754">
    <property type="term" value="P:ATP biosynthetic process"/>
    <property type="evidence" value="ECO:0007669"/>
    <property type="project" value="TreeGrafter"/>
</dbReference>
<sequence length="362" mass="40509">MRSVNFEKITNFRDLGGYESRYGETSFGVLYRSGRLYGASKSDLRKLSSIGLKTIIDIRDDEAKSQCPDPIVEGVRFISLPVNGNGRIPVDQDDQVDSYLEMLEEPKQARDVFLALLNCEKPALIHCNAGKDRTGVFVSLLLLLNGVSFNDVNADYMASFAYLLELERHVKDGLTDIPPFIIVPDPFYFERFYSVFLERYGSIEGYLEAIGLNEDDIKALASLLGKQEKSCGAVLFKDGKVLIEHMAMGHYSIPKGHVESFDLSETDTAKREIEEELGLKAEIIPGFRERIVYSPSDGTIKEVVFYCAKAKDGELTLQKEEVADAYWLSPADAMRVLSHDSDRHIVAKASYFEAGPNVKKVS</sequence>
<evidence type="ECO:0000313" key="8">
    <source>
        <dbReference type="EMBL" id="MBO8426429.1"/>
    </source>
</evidence>
<dbReference type="InterPro" id="IPR003565">
    <property type="entry name" value="Tetra_PHTase"/>
</dbReference>
<dbReference type="InterPro" id="IPR029021">
    <property type="entry name" value="Prot-tyrosine_phosphatase-like"/>
</dbReference>
<dbReference type="InterPro" id="IPR026893">
    <property type="entry name" value="Tyr/Ser_Pase_IphP-type"/>
</dbReference>
<dbReference type="Proteomes" id="UP000823634">
    <property type="component" value="Unassembled WGS sequence"/>
</dbReference>
<reference evidence="8" key="2">
    <citation type="journal article" date="2021" name="PeerJ">
        <title>Extensive microbial diversity within the chicken gut microbiome revealed by metagenomics and culture.</title>
        <authorList>
            <person name="Gilroy R."/>
            <person name="Ravi A."/>
            <person name="Getino M."/>
            <person name="Pursley I."/>
            <person name="Horton D.L."/>
            <person name="Alikhan N.F."/>
            <person name="Baker D."/>
            <person name="Gharbi K."/>
            <person name="Hall N."/>
            <person name="Watson M."/>
            <person name="Adriaenssens E.M."/>
            <person name="Foster-Nyarko E."/>
            <person name="Jarju S."/>
            <person name="Secka A."/>
            <person name="Antonio M."/>
            <person name="Oren A."/>
            <person name="Chaudhuri R.R."/>
            <person name="La Ragione R."/>
            <person name="Hildebrand F."/>
            <person name="Pallen M.J."/>
        </authorList>
    </citation>
    <scope>NUCLEOTIDE SEQUENCE</scope>
    <source>
        <strain evidence="8">17113</strain>
    </source>
</reference>